<feature type="region of interest" description="Disordered" evidence="6">
    <location>
        <begin position="205"/>
        <end position="262"/>
    </location>
</feature>
<dbReference type="InterPro" id="IPR015300">
    <property type="entry name" value="DNA-bd_pseudobarrel_sf"/>
</dbReference>
<dbReference type="Pfam" id="PF02362">
    <property type="entry name" value="B3"/>
    <property type="match status" value="2"/>
</dbReference>
<dbReference type="InterPro" id="IPR050655">
    <property type="entry name" value="Plant_B3_domain"/>
</dbReference>
<reference evidence="8 9" key="1">
    <citation type="submission" date="2020-10" db="EMBL/GenBank/DDBJ databases">
        <title>The Coptis chinensis genome and diversification of protoberbering-type alkaloids.</title>
        <authorList>
            <person name="Wang B."/>
            <person name="Shu S."/>
            <person name="Song C."/>
            <person name="Liu Y."/>
        </authorList>
    </citation>
    <scope>NUCLEOTIDE SEQUENCE [LARGE SCALE GENOMIC DNA]</scope>
    <source>
        <strain evidence="8">HL-2020</strain>
        <tissue evidence="8">Leaf</tissue>
    </source>
</reference>
<evidence type="ECO:0000256" key="3">
    <source>
        <dbReference type="ARBA" id="ARBA00023125"/>
    </source>
</evidence>
<dbReference type="GO" id="GO:0005634">
    <property type="term" value="C:nucleus"/>
    <property type="evidence" value="ECO:0007669"/>
    <property type="project" value="UniProtKB-SubCell"/>
</dbReference>
<evidence type="ECO:0000256" key="5">
    <source>
        <dbReference type="ARBA" id="ARBA00023242"/>
    </source>
</evidence>
<comment type="caution">
    <text evidence="8">The sequence shown here is derived from an EMBL/GenBank/DDBJ whole genome shotgun (WGS) entry which is preliminary data.</text>
</comment>
<dbReference type="PROSITE" id="PS50863">
    <property type="entry name" value="B3"/>
    <property type="match status" value="2"/>
</dbReference>
<feature type="compositionally biased region" description="Basic and acidic residues" evidence="6">
    <location>
        <begin position="248"/>
        <end position="262"/>
    </location>
</feature>
<dbReference type="SMART" id="SM01019">
    <property type="entry name" value="B3"/>
    <property type="match status" value="2"/>
</dbReference>
<dbReference type="AlphaFoldDB" id="A0A835I1E7"/>
<protein>
    <recommendedName>
        <fullName evidence="7">TF-B3 domain-containing protein</fullName>
    </recommendedName>
</protein>
<dbReference type="OrthoDB" id="1666376at2759"/>
<dbReference type="PANTHER" id="PTHR31920">
    <property type="entry name" value="B3 DOMAIN-CONTAINING"/>
    <property type="match status" value="1"/>
</dbReference>
<sequence length="528" mass="60464">MASFFKIMIGDFTNTLRLPVAFTKRLETKLDTKAILEDPTGGTWVVTLKKTETNLFFQCGWPRFVKYNFIEFGDLLVFTYAGYSIFNVKIYDKTGCEKNLSLAKKSSVTEQEKDSGKKRNRGRVEGKKKNALAIVLREDLLSNNGHTYTTLTKRVKRKANRQIDPRNYARNLRSETSSFDDSEELSLEGACHVPEKHVMVDLEDQQTTKRRNGGDECHFIVGSSTIKRRKSTSGKDSPFEKQRRSKSERHLNQRETGELSKRNKLIQCERAESDVSMDSENEVISVYSNTESEDVVNSLDASVPSCDDMVDDFSGRNLAYSIDEEVKSRDLEIGCGSEELLDHQGNEFESENPFCRVVMGETYITKAFMNLPCKFVRSFTRTSFNDRRIKRKLNVRLLVSDGRMWLVTLTCRRNKAYFSTGWGKFVEENKLREGEICFFEMIKRGTLDIKVSRCEATVTPARPAVRLLHGTASHLSNKFTEGVNDEKEARHALQFERSVRPGDKLCPFPVFGFKRGSKCREHGTEEQK</sequence>
<keyword evidence="5" id="KW-0539">Nucleus</keyword>
<keyword evidence="9" id="KW-1185">Reference proteome</keyword>
<feature type="domain" description="TF-B3" evidence="7">
    <location>
        <begin position="354"/>
        <end position="455"/>
    </location>
</feature>
<dbReference type="Proteomes" id="UP000631114">
    <property type="component" value="Unassembled WGS sequence"/>
</dbReference>
<gene>
    <name evidence="8" type="ORF">IFM89_011887</name>
</gene>
<keyword evidence="4" id="KW-0804">Transcription</keyword>
<dbReference type="GO" id="GO:0003677">
    <property type="term" value="F:DNA binding"/>
    <property type="evidence" value="ECO:0007669"/>
    <property type="project" value="UniProtKB-KW"/>
</dbReference>
<evidence type="ECO:0000313" key="9">
    <source>
        <dbReference type="Proteomes" id="UP000631114"/>
    </source>
</evidence>
<evidence type="ECO:0000313" key="8">
    <source>
        <dbReference type="EMBL" id="KAF9608849.1"/>
    </source>
</evidence>
<dbReference type="InterPro" id="IPR003340">
    <property type="entry name" value="B3_DNA-bd"/>
</dbReference>
<keyword evidence="3" id="KW-0238">DNA-binding</keyword>
<accession>A0A835I1E7</accession>
<evidence type="ECO:0000256" key="4">
    <source>
        <dbReference type="ARBA" id="ARBA00023163"/>
    </source>
</evidence>
<organism evidence="8 9">
    <name type="scientific">Coptis chinensis</name>
    <dbReference type="NCBI Taxonomy" id="261450"/>
    <lineage>
        <taxon>Eukaryota</taxon>
        <taxon>Viridiplantae</taxon>
        <taxon>Streptophyta</taxon>
        <taxon>Embryophyta</taxon>
        <taxon>Tracheophyta</taxon>
        <taxon>Spermatophyta</taxon>
        <taxon>Magnoliopsida</taxon>
        <taxon>Ranunculales</taxon>
        <taxon>Ranunculaceae</taxon>
        <taxon>Coptidoideae</taxon>
        <taxon>Coptis</taxon>
    </lineage>
</organism>
<proteinExistence type="predicted"/>
<name>A0A835I1E7_9MAGN</name>
<evidence type="ECO:0000259" key="7">
    <source>
        <dbReference type="PROSITE" id="PS50863"/>
    </source>
</evidence>
<evidence type="ECO:0000256" key="1">
    <source>
        <dbReference type="ARBA" id="ARBA00004123"/>
    </source>
</evidence>
<feature type="domain" description="TF-B3" evidence="7">
    <location>
        <begin position="1"/>
        <end position="94"/>
    </location>
</feature>
<evidence type="ECO:0000256" key="2">
    <source>
        <dbReference type="ARBA" id="ARBA00023015"/>
    </source>
</evidence>
<dbReference type="EMBL" id="JADFTS010000004">
    <property type="protein sequence ID" value="KAF9608849.1"/>
    <property type="molecule type" value="Genomic_DNA"/>
</dbReference>
<feature type="region of interest" description="Disordered" evidence="6">
    <location>
        <begin position="158"/>
        <end position="183"/>
    </location>
</feature>
<evidence type="ECO:0000256" key="6">
    <source>
        <dbReference type="SAM" id="MobiDB-lite"/>
    </source>
</evidence>
<dbReference type="CDD" id="cd10017">
    <property type="entry name" value="B3_DNA"/>
    <property type="match status" value="2"/>
</dbReference>
<dbReference type="SUPFAM" id="SSF101936">
    <property type="entry name" value="DNA-binding pseudobarrel domain"/>
    <property type="match status" value="2"/>
</dbReference>
<dbReference type="Gene3D" id="2.40.330.10">
    <property type="entry name" value="DNA-binding pseudobarrel domain"/>
    <property type="match status" value="2"/>
</dbReference>
<dbReference type="PANTHER" id="PTHR31920:SF132">
    <property type="entry name" value="TF-B3 DOMAIN-CONTAINING PROTEIN"/>
    <property type="match status" value="1"/>
</dbReference>
<comment type="subcellular location">
    <subcellularLocation>
        <location evidence="1">Nucleus</location>
    </subcellularLocation>
</comment>
<keyword evidence="2" id="KW-0805">Transcription regulation</keyword>